<keyword evidence="3" id="KW-0689">Ribosomal protein</keyword>
<dbReference type="InterPro" id="IPR019375">
    <property type="entry name" value="Ribosomal_bS1m"/>
</dbReference>
<name>A0ABM0JWP4_APLCA</name>
<dbReference type="GeneID" id="101846976"/>
<gene>
    <name evidence="3" type="primary">LOC101846976</name>
</gene>
<dbReference type="Proteomes" id="UP000694888">
    <property type="component" value="Unplaced"/>
</dbReference>
<organism evidence="2 3">
    <name type="scientific">Aplysia californica</name>
    <name type="common">California sea hare</name>
    <dbReference type="NCBI Taxonomy" id="6500"/>
    <lineage>
        <taxon>Eukaryota</taxon>
        <taxon>Metazoa</taxon>
        <taxon>Spiralia</taxon>
        <taxon>Lophotrochozoa</taxon>
        <taxon>Mollusca</taxon>
        <taxon>Gastropoda</taxon>
        <taxon>Heterobranchia</taxon>
        <taxon>Euthyneura</taxon>
        <taxon>Tectipleura</taxon>
        <taxon>Aplysiida</taxon>
        <taxon>Aplysioidea</taxon>
        <taxon>Aplysiidae</taxon>
        <taxon>Aplysia</taxon>
    </lineage>
</organism>
<feature type="region of interest" description="Disordered" evidence="1">
    <location>
        <begin position="30"/>
        <end position="49"/>
    </location>
</feature>
<accession>A0ABM0JWP4</accession>
<dbReference type="RefSeq" id="XP_005103314.3">
    <property type="nucleotide sequence ID" value="XM_005103257.3"/>
</dbReference>
<reference evidence="3" key="1">
    <citation type="submission" date="2025-08" db="UniProtKB">
        <authorList>
            <consortium name="RefSeq"/>
        </authorList>
    </citation>
    <scope>IDENTIFICATION</scope>
</reference>
<feature type="compositionally biased region" description="Polar residues" evidence="1">
    <location>
        <begin position="189"/>
        <end position="212"/>
    </location>
</feature>
<dbReference type="Pfam" id="PF10246">
    <property type="entry name" value="MRP-S35"/>
    <property type="match status" value="1"/>
</dbReference>
<dbReference type="GO" id="GO:0005840">
    <property type="term" value="C:ribosome"/>
    <property type="evidence" value="ECO:0007669"/>
    <property type="project" value="UniProtKB-KW"/>
</dbReference>
<dbReference type="PANTHER" id="PTHR13447:SF2">
    <property type="entry name" value="SMALL RIBOSOMAL SUBUNIT PROTEIN BS1M"/>
    <property type="match status" value="1"/>
</dbReference>
<evidence type="ECO:0000256" key="1">
    <source>
        <dbReference type="SAM" id="MobiDB-lite"/>
    </source>
</evidence>
<dbReference type="PANTHER" id="PTHR13447">
    <property type="entry name" value="MITOCHONDRIAL 28S RIBOSOMAL PROTEIN S28"/>
    <property type="match status" value="1"/>
</dbReference>
<feature type="region of interest" description="Disordered" evidence="1">
    <location>
        <begin position="187"/>
        <end position="212"/>
    </location>
</feature>
<sequence length="212" mass="23323">MAASLVRRVLYSPPTTLVYQRFLGSRKLFHTSEDNSDKSNHSSSTPGEEALDKFAKVVEKVKQAQQNEGNVSSASTAESQSPTTAADPTESFASMLRKSKLVSLGEYKDRLVEGKIIEVMEDDLYIDYGGKFHCVCPRPKWNGEKYKRGTKVLLSLQCLEMSSAFLGSDIHVTLLEGDATLLGLRTSRKSNTNRSPQTQVSSVQAARSSHST</sequence>
<evidence type="ECO:0000313" key="3">
    <source>
        <dbReference type="RefSeq" id="XP_005103314.3"/>
    </source>
</evidence>
<keyword evidence="2" id="KW-1185">Reference proteome</keyword>
<protein>
    <submittedName>
        <fullName evidence="3">28S ribosomal protein S28, mitochondrial</fullName>
    </submittedName>
</protein>
<keyword evidence="3" id="KW-0687">Ribonucleoprotein</keyword>
<proteinExistence type="predicted"/>
<feature type="compositionally biased region" description="Polar residues" evidence="1">
    <location>
        <begin position="63"/>
        <end position="86"/>
    </location>
</feature>
<feature type="region of interest" description="Disordered" evidence="1">
    <location>
        <begin position="61"/>
        <end position="90"/>
    </location>
</feature>
<evidence type="ECO:0000313" key="2">
    <source>
        <dbReference type="Proteomes" id="UP000694888"/>
    </source>
</evidence>
<feature type="compositionally biased region" description="Basic and acidic residues" evidence="1">
    <location>
        <begin position="30"/>
        <end position="40"/>
    </location>
</feature>